<sequence>MKRASSLSALNIINSSDGKLHESRSSIGDLNIQSSGNLSIRGRTASTEQLSGRLF</sequence>
<gene>
    <name evidence="1" type="primary">ORF117683</name>
    <name evidence="2" type="synonym">ORF117702</name>
</gene>
<accession>A0A0B7AGA8</accession>
<dbReference type="EMBL" id="HACG01032961">
    <property type="protein sequence ID" value="CEK79826.1"/>
    <property type="molecule type" value="Transcribed_RNA"/>
</dbReference>
<dbReference type="EMBL" id="HACG01032958">
    <property type="protein sequence ID" value="CEK79823.1"/>
    <property type="molecule type" value="Transcribed_RNA"/>
</dbReference>
<evidence type="ECO:0000313" key="1">
    <source>
        <dbReference type="EMBL" id="CEK79823.1"/>
    </source>
</evidence>
<dbReference type="AlphaFoldDB" id="A0A0B7AGA8"/>
<organism evidence="1">
    <name type="scientific">Arion vulgaris</name>
    <dbReference type="NCBI Taxonomy" id="1028688"/>
    <lineage>
        <taxon>Eukaryota</taxon>
        <taxon>Metazoa</taxon>
        <taxon>Spiralia</taxon>
        <taxon>Lophotrochozoa</taxon>
        <taxon>Mollusca</taxon>
        <taxon>Gastropoda</taxon>
        <taxon>Heterobranchia</taxon>
        <taxon>Euthyneura</taxon>
        <taxon>Panpulmonata</taxon>
        <taxon>Eupulmonata</taxon>
        <taxon>Stylommatophora</taxon>
        <taxon>Helicina</taxon>
        <taxon>Arionoidea</taxon>
        <taxon>Arionidae</taxon>
        <taxon>Arion</taxon>
    </lineage>
</organism>
<name>A0A0B7AGA8_9EUPU</name>
<protein>
    <submittedName>
        <fullName evidence="1">Uncharacterized protein</fullName>
    </submittedName>
</protein>
<proteinExistence type="predicted"/>
<evidence type="ECO:0000313" key="2">
    <source>
        <dbReference type="EMBL" id="CEK79826.1"/>
    </source>
</evidence>
<reference evidence="1" key="1">
    <citation type="submission" date="2014-12" db="EMBL/GenBank/DDBJ databases">
        <title>Insight into the proteome of Arion vulgaris.</title>
        <authorList>
            <person name="Aradska J."/>
            <person name="Bulat T."/>
            <person name="Smidak R."/>
            <person name="Sarate P."/>
            <person name="Gangsoo J."/>
            <person name="Sialana F."/>
            <person name="Bilban M."/>
            <person name="Lubec G."/>
        </authorList>
    </citation>
    <scope>NUCLEOTIDE SEQUENCE</scope>
    <source>
        <tissue evidence="1">Skin</tissue>
    </source>
</reference>